<sequence length="101" mass="10448">MRSAFAPPALQSVRRDFAFLVPQGVSADALVRAVRSADKAAITGARVFDVFTGAGVDEGFKSVAVEAVLQPADKSFTDEALKAIADKIVAAAAKQGAVLRS</sequence>
<evidence type="ECO:0000313" key="3">
    <source>
        <dbReference type="Proteomes" id="UP000218231"/>
    </source>
</evidence>
<accession>A0A2A2K746</accession>
<name>A0A2A2K746_9BILA</name>
<dbReference type="InterPro" id="IPR005121">
    <property type="entry name" value="Fdx_antiC-bd"/>
</dbReference>
<organism evidence="2 3">
    <name type="scientific">Diploscapter pachys</name>
    <dbReference type="NCBI Taxonomy" id="2018661"/>
    <lineage>
        <taxon>Eukaryota</taxon>
        <taxon>Metazoa</taxon>
        <taxon>Ecdysozoa</taxon>
        <taxon>Nematoda</taxon>
        <taxon>Chromadorea</taxon>
        <taxon>Rhabditida</taxon>
        <taxon>Rhabditina</taxon>
        <taxon>Rhabditomorpha</taxon>
        <taxon>Rhabditoidea</taxon>
        <taxon>Rhabditidae</taxon>
        <taxon>Diploscapter</taxon>
    </lineage>
</organism>
<proteinExistence type="predicted"/>
<feature type="domain" description="FDX-ACB" evidence="1">
    <location>
        <begin position="8"/>
        <end position="100"/>
    </location>
</feature>
<dbReference type="Pfam" id="PF03147">
    <property type="entry name" value="FDX-ACB"/>
    <property type="match status" value="1"/>
</dbReference>
<dbReference type="AlphaFoldDB" id="A0A2A2K746"/>
<evidence type="ECO:0000313" key="2">
    <source>
        <dbReference type="EMBL" id="PAV69806.1"/>
    </source>
</evidence>
<dbReference type="OrthoDB" id="10486307at2759"/>
<dbReference type="SUPFAM" id="SSF54991">
    <property type="entry name" value="Anticodon-binding domain of PheRS"/>
    <property type="match status" value="1"/>
</dbReference>
<dbReference type="PROSITE" id="PS51447">
    <property type="entry name" value="FDX_ACB"/>
    <property type="match status" value="1"/>
</dbReference>
<gene>
    <name evidence="2" type="ORF">WR25_10465</name>
</gene>
<dbReference type="InterPro" id="IPR036690">
    <property type="entry name" value="Fdx_antiC-bd_sf"/>
</dbReference>
<dbReference type="Gene3D" id="3.30.70.380">
    <property type="entry name" value="Ferrodoxin-fold anticodon-binding domain"/>
    <property type="match status" value="1"/>
</dbReference>
<keyword evidence="3" id="KW-1185">Reference proteome</keyword>
<dbReference type="SMART" id="SM00896">
    <property type="entry name" value="FDX-ACB"/>
    <property type="match status" value="1"/>
</dbReference>
<protein>
    <recommendedName>
        <fullName evidence="1">FDX-ACB domain-containing protein</fullName>
    </recommendedName>
</protein>
<comment type="caution">
    <text evidence="2">The sequence shown here is derived from an EMBL/GenBank/DDBJ whole genome shotgun (WGS) entry which is preliminary data.</text>
</comment>
<dbReference type="EMBL" id="LIAE01009425">
    <property type="protein sequence ID" value="PAV69806.1"/>
    <property type="molecule type" value="Genomic_DNA"/>
</dbReference>
<evidence type="ECO:0000259" key="1">
    <source>
        <dbReference type="PROSITE" id="PS51447"/>
    </source>
</evidence>
<reference evidence="2 3" key="1">
    <citation type="journal article" date="2017" name="Curr. Biol.">
        <title>Genome architecture and evolution of a unichromosomal asexual nematode.</title>
        <authorList>
            <person name="Fradin H."/>
            <person name="Zegar C."/>
            <person name="Gutwein M."/>
            <person name="Lucas J."/>
            <person name="Kovtun M."/>
            <person name="Corcoran D."/>
            <person name="Baugh L.R."/>
            <person name="Kiontke K."/>
            <person name="Gunsalus K."/>
            <person name="Fitch D.H."/>
            <person name="Piano F."/>
        </authorList>
    </citation>
    <scope>NUCLEOTIDE SEQUENCE [LARGE SCALE GENOMIC DNA]</scope>
    <source>
        <strain evidence="2">PF1309</strain>
    </source>
</reference>
<dbReference type="Proteomes" id="UP000218231">
    <property type="component" value="Unassembled WGS sequence"/>
</dbReference>